<gene>
    <name evidence="2" type="ORF">EVJ58_g3904</name>
</gene>
<proteinExistence type="predicted"/>
<sequence>MAEVVIDIAVGMGLPPLAASHFNLSMVFTSTAWSAKLVPWPPARLWNSISAAISYNGAEHNTILTVDVRELTVNATPAGPHAAPELLLRSGTVLPILYPSINGFPEHEARDDSLRTHLNMEEDGRLGVERVDDAEYPLPCICSPLPLPPEEDFSRILEGTWDVEIKDAAESDYWNTETGNYPHVGLTNKRPHASTNSPCSLEAFTHESIPRTGRLLKTYVDVIEVGDHVSQQRREPSTEEFLDYTEGYDSAVSTYKTLQGAIDDLDIRQFTEGNVATVMTGSLAPSSRNASPNAASPNAEDMSPMVPETELASSEPTTPDGEDAELIAQLEAIRGRRIDFMMQQMQHEIEETARRWSVEGDVARLEEDNNSGDHNQSAMDELLQLVDELTREWTAASPDGEKPGYSTDISSQYTGRFGGSLPTSTDTVTMQARYSLGSPDNDGRKAGPGGDLGCLVDAIKAGRRRRDAAALALYL</sequence>
<reference evidence="2 3" key="1">
    <citation type="submission" date="2019-01" db="EMBL/GenBank/DDBJ databases">
        <title>Genome sequencing of the rare red list fungi Fomitopsis rosea.</title>
        <authorList>
            <person name="Buettner E."/>
            <person name="Kellner H."/>
        </authorList>
    </citation>
    <scope>NUCLEOTIDE SEQUENCE [LARGE SCALE GENOMIC DNA]</scope>
    <source>
        <strain evidence="2 3">DSM 105464</strain>
    </source>
</reference>
<name>A0A4Y9YMZ5_9APHY</name>
<dbReference type="AlphaFoldDB" id="A0A4Y9YMZ5"/>
<evidence type="ECO:0000256" key="1">
    <source>
        <dbReference type="SAM" id="MobiDB-lite"/>
    </source>
</evidence>
<protein>
    <submittedName>
        <fullName evidence="2">Uncharacterized protein</fullName>
    </submittedName>
</protein>
<evidence type="ECO:0000313" key="3">
    <source>
        <dbReference type="Proteomes" id="UP000298390"/>
    </source>
</evidence>
<comment type="caution">
    <text evidence="2">The sequence shown here is derived from an EMBL/GenBank/DDBJ whole genome shotgun (WGS) entry which is preliminary data.</text>
</comment>
<accession>A0A4Y9YMZ5</accession>
<organism evidence="2 3">
    <name type="scientific">Rhodofomes roseus</name>
    <dbReference type="NCBI Taxonomy" id="34475"/>
    <lineage>
        <taxon>Eukaryota</taxon>
        <taxon>Fungi</taxon>
        <taxon>Dikarya</taxon>
        <taxon>Basidiomycota</taxon>
        <taxon>Agaricomycotina</taxon>
        <taxon>Agaricomycetes</taxon>
        <taxon>Polyporales</taxon>
        <taxon>Rhodofomes</taxon>
    </lineage>
</organism>
<feature type="compositionally biased region" description="Low complexity" evidence="1">
    <location>
        <begin position="282"/>
        <end position="299"/>
    </location>
</feature>
<feature type="region of interest" description="Disordered" evidence="1">
    <location>
        <begin position="281"/>
        <end position="322"/>
    </location>
</feature>
<evidence type="ECO:0000313" key="2">
    <source>
        <dbReference type="EMBL" id="TFY62359.1"/>
    </source>
</evidence>
<dbReference type="Proteomes" id="UP000298390">
    <property type="component" value="Unassembled WGS sequence"/>
</dbReference>
<dbReference type="EMBL" id="SEKV01000169">
    <property type="protein sequence ID" value="TFY62359.1"/>
    <property type="molecule type" value="Genomic_DNA"/>
</dbReference>